<dbReference type="OrthoDB" id="7788983at2759"/>
<protein>
    <recommendedName>
        <fullName evidence="6">Period circadian protein</fullName>
    </recommendedName>
</protein>
<feature type="region of interest" description="Disordered" evidence="7">
    <location>
        <begin position="1007"/>
        <end position="1036"/>
    </location>
</feature>
<reference evidence="9 10" key="1">
    <citation type="submission" date="2017-03" db="EMBL/GenBank/DDBJ databases">
        <title>Genome of the blue death feigning beetle - Asbolus verrucosus.</title>
        <authorList>
            <person name="Rider S.D."/>
        </authorList>
    </citation>
    <scope>NUCLEOTIDE SEQUENCE [LARGE SCALE GENOMIC DNA]</scope>
    <source>
        <strain evidence="9">Butters</strain>
        <tissue evidence="9">Head and leg muscle</tissue>
    </source>
</reference>
<dbReference type="GO" id="GO:0001222">
    <property type="term" value="F:transcription corepressor binding"/>
    <property type="evidence" value="ECO:0007669"/>
    <property type="project" value="TreeGrafter"/>
</dbReference>
<feature type="compositionally biased region" description="Low complexity" evidence="7">
    <location>
        <begin position="610"/>
        <end position="635"/>
    </location>
</feature>
<feature type="compositionally biased region" description="Low complexity" evidence="7">
    <location>
        <begin position="142"/>
        <end position="152"/>
    </location>
</feature>
<feature type="region of interest" description="Disordered" evidence="7">
    <location>
        <begin position="142"/>
        <end position="163"/>
    </location>
</feature>
<dbReference type="Gene3D" id="3.30.450.20">
    <property type="entry name" value="PAS domain"/>
    <property type="match status" value="2"/>
</dbReference>
<sequence>MESESGTTNTKISDSGYSNSCSNSNSQRSASSKSRHSGSNSSRSSGYCGTTNPDESGEIGFQLPKRNKEHKKKKLKSANSSTNGGNVSSATATTPSDNRNTCIVLKEDSAEQAMGVEVLPAPVVEIAAPAVELVEKNETVTTSSPVVPVTAETPPPDKDMSWTDQQSQQMENNSPLDMINVTMEASGEQNKIPAYMWLGRSFIDFVHPKDRETFSSQVTTGIALPLVDSQGKYKDIKNCLHVCLRKYRGLKSSGFGVVEKAVSYQAFQLTVTFRHLTDTSDSKKYFDTNGGMFLVVVANPVYSSYKVPEERVKFGKFGMRHTAACIFSHVDPDVVTNFGFLPQDMLGKSIFDFYHPEDMSFLKEVYESVMTMCQIAGSVFRSKPYRFAVQNGGFVMIETEWSSFVNPWSRRLEFVIGLHRVLQGPKNPDVFDQNKDDEKKHVSEEVLRESKLIQGEILLLLNKELSRPSEAAKHEVSKRCKDLANFMEYLMDEVSKSNLELDLPQDTDPTISERDSVMLGEISPHHDYYDSKSSSETPPSYNQLNYNENIQRFFQSKPKTTVSDESSERPSASNDTDPEGKILSSVQDCSNNQKCLSPVENSGASGSGSAGNLSSVSNPNMESATTSATNTSNDSYKPPHLTEAVLYKHNEDMEKIMIKRHREQRSVTKDRESKKSHHKMEKANGDKTVEKNEHMAHGIKRSVSHSWEGESHKISKHKHQTGRPNNNENLDLPNQTRPKHIQNQQVPTNNETSNENIYQQGVNDVNLWPPFSVTVTPMNNTQTMNVNSNPNPLGGFATGMFPVYYIPTQQRSFESDFSDPLAQSRYQIQYMPGMIYNYNTMFPAPPIICSPLPVLPIPVAPPLAPVNTDMCQNNVANPQNSADPMAEHKPSPHSVASVPQFQRPASQATSVKAEPGSALGSIASASVANKAMSECSRKDLTLQSVCSPDSPLVSPPDGEAHMESFQLNSKMNNVNERGPLFRDNHVVDDESCFSSSYSSFLKTDYGSGSNDDANAPENKTPRGDDASKNRKSFPIRKRDPPWLEAVSITPDIIYKYQMTVKGLDDILEADLHALKRINQPMLVNDQLNQLYIEMELEGLSTKLTLEEGITSSSSGDEISTNSSKPKKKRKSPSAVMMMFYEENAPLPSPPPRKS</sequence>
<comment type="caution">
    <text evidence="9">The sequence shown here is derived from an EMBL/GenBank/DDBJ whole genome shotgun (WGS) entry which is preliminary data.</text>
</comment>
<dbReference type="InterPro" id="IPR000014">
    <property type="entry name" value="PAS"/>
</dbReference>
<evidence type="ECO:0000313" key="9">
    <source>
        <dbReference type="EMBL" id="RZB38674.1"/>
    </source>
</evidence>
<evidence type="ECO:0000259" key="8">
    <source>
        <dbReference type="PROSITE" id="PS50112"/>
    </source>
</evidence>
<dbReference type="Proteomes" id="UP000292052">
    <property type="component" value="Unassembled WGS sequence"/>
</dbReference>
<accession>A0A482V3Y2</accession>
<dbReference type="Gene3D" id="1.20.5.770">
    <property type="entry name" value="Single helix bin"/>
    <property type="match status" value="1"/>
</dbReference>
<feature type="region of interest" description="Disordered" evidence="7">
    <location>
        <begin position="1107"/>
        <end position="1154"/>
    </location>
</feature>
<dbReference type="InterPro" id="IPR035965">
    <property type="entry name" value="PAS-like_dom_sf"/>
</dbReference>
<keyword evidence="5" id="KW-0539">Nucleus</keyword>
<feature type="region of interest" description="Disordered" evidence="7">
    <location>
        <begin position="1"/>
        <end position="100"/>
    </location>
</feature>
<dbReference type="Pfam" id="PF14598">
    <property type="entry name" value="PAS_11"/>
    <property type="match status" value="1"/>
</dbReference>
<feature type="compositionally biased region" description="Polar residues" evidence="7">
    <location>
        <begin position="531"/>
        <end position="543"/>
    </location>
</feature>
<feature type="compositionally biased region" description="Polar residues" evidence="7">
    <location>
        <begin position="722"/>
        <end position="736"/>
    </location>
</feature>
<keyword evidence="4" id="KW-0090">Biological rhythms</keyword>
<keyword evidence="2" id="KW-0597">Phosphoprotein</keyword>
<organism evidence="9 10">
    <name type="scientific">Asbolus verrucosus</name>
    <name type="common">Desert ironclad beetle</name>
    <dbReference type="NCBI Taxonomy" id="1661398"/>
    <lineage>
        <taxon>Eukaryota</taxon>
        <taxon>Metazoa</taxon>
        <taxon>Ecdysozoa</taxon>
        <taxon>Arthropoda</taxon>
        <taxon>Hexapoda</taxon>
        <taxon>Insecta</taxon>
        <taxon>Pterygota</taxon>
        <taxon>Neoptera</taxon>
        <taxon>Endopterygota</taxon>
        <taxon>Coleoptera</taxon>
        <taxon>Polyphaga</taxon>
        <taxon>Cucujiformia</taxon>
        <taxon>Tenebrionidae</taxon>
        <taxon>Pimeliinae</taxon>
        <taxon>Asbolus</taxon>
    </lineage>
</organism>
<evidence type="ECO:0000256" key="3">
    <source>
        <dbReference type="ARBA" id="ARBA00022737"/>
    </source>
</evidence>
<feature type="region of interest" description="Disordered" evidence="7">
    <location>
        <begin position="524"/>
        <end position="543"/>
    </location>
</feature>
<evidence type="ECO:0000256" key="1">
    <source>
        <dbReference type="ARBA" id="ARBA00004123"/>
    </source>
</evidence>
<dbReference type="AlphaFoldDB" id="A0A482V3Y2"/>
<evidence type="ECO:0000256" key="2">
    <source>
        <dbReference type="ARBA" id="ARBA00022553"/>
    </source>
</evidence>
<dbReference type="GO" id="GO:0005737">
    <property type="term" value="C:cytoplasm"/>
    <property type="evidence" value="ECO:0007669"/>
    <property type="project" value="TreeGrafter"/>
</dbReference>
<dbReference type="GO" id="GO:0005634">
    <property type="term" value="C:nucleus"/>
    <property type="evidence" value="ECO:0007669"/>
    <property type="project" value="UniProtKB-SubCell"/>
</dbReference>
<evidence type="ECO:0000256" key="6">
    <source>
        <dbReference type="ARBA" id="ARBA00040849"/>
    </source>
</evidence>
<dbReference type="InterPro" id="IPR022728">
    <property type="entry name" value="Period_circadian-like_C"/>
</dbReference>
<dbReference type="EMBL" id="QDEB01134980">
    <property type="protein sequence ID" value="RZB38674.1"/>
    <property type="molecule type" value="Genomic_DNA"/>
</dbReference>
<feature type="region of interest" description="Disordered" evidence="7">
    <location>
        <begin position="658"/>
        <end position="736"/>
    </location>
</feature>
<dbReference type="CDD" id="cd00130">
    <property type="entry name" value="PAS"/>
    <property type="match status" value="1"/>
</dbReference>
<feature type="compositionally biased region" description="Basic and acidic residues" evidence="7">
    <location>
        <begin position="1019"/>
        <end position="1028"/>
    </location>
</feature>
<keyword evidence="10" id="KW-1185">Reference proteome</keyword>
<evidence type="ECO:0000313" key="10">
    <source>
        <dbReference type="Proteomes" id="UP000292052"/>
    </source>
</evidence>
<dbReference type="PANTHER" id="PTHR11269:SF16">
    <property type="entry name" value="PERIOD CIRCADIAN PROTEIN"/>
    <property type="match status" value="1"/>
</dbReference>
<feature type="compositionally biased region" description="Polar residues" evidence="7">
    <location>
        <begin position="557"/>
        <end position="575"/>
    </location>
</feature>
<dbReference type="GO" id="GO:0000122">
    <property type="term" value="P:negative regulation of transcription by RNA polymerase II"/>
    <property type="evidence" value="ECO:0007669"/>
    <property type="project" value="TreeGrafter"/>
</dbReference>
<comment type="subcellular location">
    <subcellularLocation>
        <location evidence="1">Nucleus</location>
    </subcellularLocation>
</comment>
<keyword evidence="3" id="KW-0677">Repeat</keyword>
<dbReference type="GO" id="GO:0000976">
    <property type="term" value="F:transcription cis-regulatory region binding"/>
    <property type="evidence" value="ECO:0007669"/>
    <property type="project" value="TreeGrafter"/>
</dbReference>
<evidence type="ECO:0000256" key="5">
    <source>
        <dbReference type="ARBA" id="ARBA00023242"/>
    </source>
</evidence>
<dbReference type="SUPFAM" id="SSF55785">
    <property type="entry name" value="PYP-like sensor domain (PAS domain)"/>
    <property type="match status" value="1"/>
</dbReference>
<dbReference type="FunFam" id="3.30.450.20:FF:000066">
    <property type="entry name" value="Period circadian protein"/>
    <property type="match status" value="1"/>
</dbReference>
<dbReference type="GO" id="GO:0032922">
    <property type="term" value="P:circadian regulation of gene expression"/>
    <property type="evidence" value="ECO:0007669"/>
    <property type="project" value="TreeGrafter"/>
</dbReference>
<feature type="compositionally biased region" description="Basic residues" evidence="7">
    <location>
        <begin position="65"/>
        <end position="76"/>
    </location>
</feature>
<gene>
    <name evidence="9" type="ORF">BDFB_003979</name>
</gene>
<feature type="compositionally biased region" description="Basic and acidic residues" evidence="7">
    <location>
        <begin position="664"/>
        <end position="673"/>
    </location>
</feature>
<feature type="domain" description="PAS" evidence="8">
    <location>
        <begin position="327"/>
        <end position="373"/>
    </location>
</feature>
<feature type="compositionally biased region" description="Basic and acidic residues" evidence="7">
    <location>
        <begin position="681"/>
        <end position="696"/>
    </location>
</feature>
<feature type="compositionally biased region" description="Polar residues" evidence="7">
    <location>
        <begin position="897"/>
        <end position="910"/>
    </location>
</feature>
<dbReference type="STRING" id="1661398.A0A482V3Y2"/>
<dbReference type="PANTHER" id="PTHR11269">
    <property type="entry name" value="PERIOD CIRCADIAN PROTEIN"/>
    <property type="match status" value="1"/>
</dbReference>
<feature type="compositionally biased region" description="Low complexity" evidence="7">
    <location>
        <begin position="13"/>
        <end position="46"/>
    </location>
</feature>
<feature type="compositionally biased region" description="Polar residues" evidence="7">
    <location>
        <begin position="1109"/>
        <end position="1121"/>
    </location>
</feature>
<feature type="compositionally biased region" description="Polar residues" evidence="7">
    <location>
        <begin position="77"/>
        <end position="100"/>
    </location>
</feature>
<feature type="compositionally biased region" description="Polar residues" evidence="7">
    <location>
        <begin position="1"/>
        <end position="12"/>
    </location>
</feature>
<name>A0A482V3Y2_ASBVE</name>
<dbReference type="Pfam" id="PF12114">
    <property type="entry name" value="Period_C"/>
    <property type="match status" value="1"/>
</dbReference>
<dbReference type="GO" id="GO:0043153">
    <property type="term" value="P:entrainment of circadian clock by photoperiod"/>
    <property type="evidence" value="ECO:0007669"/>
    <property type="project" value="TreeGrafter"/>
</dbReference>
<proteinExistence type="predicted"/>
<feature type="region of interest" description="Disordered" evidence="7">
    <location>
        <begin position="557"/>
        <end position="639"/>
    </location>
</feature>
<evidence type="ECO:0000256" key="7">
    <source>
        <dbReference type="SAM" id="MobiDB-lite"/>
    </source>
</evidence>
<feature type="compositionally biased region" description="Polar residues" evidence="7">
    <location>
        <begin position="584"/>
        <end position="595"/>
    </location>
</feature>
<evidence type="ECO:0000256" key="4">
    <source>
        <dbReference type="ARBA" id="ARBA00023108"/>
    </source>
</evidence>
<dbReference type="PROSITE" id="PS50112">
    <property type="entry name" value="PAS"/>
    <property type="match status" value="1"/>
</dbReference>
<dbReference type="InterPro" id="IPR050760">
    <property type="entry name" value="Period_circadian_regulator"/>
</dbReference>
<feature type="region of interest" description="Disordered" evidence="7">
    <location>
        <begin position="874"/>
        <end position="913"/>
    </location>
</feature>